<dbReference type="eggNOG" id="COG5002">
    <property type="taxonomic scope" value="Bacteria"/>
</dbReference>
<dbReference type="EMBL" id="ADVG01000004">
    <property type="protein sequence ID" value="EFH82490.1"/>
    <property type="molecule type" value="Genomic_DNA"/>
</dbReference>
<evidence type="ECO:0000256" key="1">
    <source>
        <dbReference type="ARBA" id="ARBA00000085"/>
    </source>
</evidence>
<evidence type="ECO:0000256" key="2">
    <source>
        <dbReference type="ARBA" id="ARBA00012438"/>
    </source>
</evidence>
<evidence type="ECO:0000313" key="9">
    <source>
        <dbReference type="EMBL" id="EFH82490.1"/>
    </source>
</evidence>
<reference evidence="9 10" key="1">
    <citation type="journal article" date="2011" name="Stand. Genomic Sci.">
        <title>Non-contiguous finished genome sequence and contextual data of the filamentous soil bacterium Ktedonobacter racemifer type strain (SOSP1-21).</title>
        <authorList>
            <person name="Chang Y.J."/>
            <person name="Land M."/>
            <person name="Hauser L."/>
            <person name="Chertkov O."/>
            <person name="Del Rio T.G."/>
            <person name="Nolan M."/>
            <person name="Copeland A."/>
            <person name="Tice H."/>
            <person name="Cheng J.F."/>
            <person name="Lucas S."/>
            <person name="Han C."/>
            <person name="Goodwin L."/>
            <person name="Pitluck S."/>
            <person name="Ivanova N."/>
            <person name="Ovchinikova G."/>
            <person name="Pati A."/>
            <person name="Chen A."/>
            <person name="Palaniappan K."/>
            <person name="Mavromatis K."/>
            <person name="Liolios K."/>
            <person name="Brettin T."/>
            <person name="Fiebig A."/>
            <person name="Rohde M."/>
            <person name="Abt B."/>
            <person name="Goker M."/>
            <person name="Detter J.C."/>
            <person name="Woyke T."/>
            <person name="Bristow J."/>
            <person name="Eisen J.A."/>
            <person name="Markowitz V."/>
            <person name="Hugenholtz P."/>
            <person name="Kyrpides N.C."/>
            <person name="Klenk H.P."/>
            <person name="Lapidus A."/>
        </authorList>
    </citation>
    <scope>NUCLEOTIDE SEQUENCE [LARGE SCALE GENOMIC DNA]</scope>
    <source>
        <strain evidence="10">DSM 44963</strain>
    </source>
</reference>
<dbReference type="SUPFAM" id="SSF47384">
    <property type="entry name" value="Homodimeric domain of signal transducing histidine kinase"/>
    <property type="match status" value="1"/>
</dbReference>
<protein>
    <recommendedName>
        <fullName evidence="2">histidine kinase</fullName>
        <ecNumber evidence="2">2.7.13.3</ecNumber>
    </recommendedName>
</protein>
<evidence type="ECO:0000256" key="5">
    <source>
        <dbReference type="ARBA" id="ARBA00023012"/>
    </source>
</evidence>
<dbReference type="PANTHER" id="PTHR43547:SF2">
    <property type="entry name" value="HYBRID SIGNAL TRANSDUCTION HISTIDINE KINASE C"/>
    <property type="match status" value="1"/>
</dbReference>
<keyword evidence="4 9" id="KW-0418">Kinase</keyword>
<dbReference type="PANTHER" id="PTHR43547">
    <property type="entry name" value="TWO-COMPONENT HISTIDINE KINASE"/>
    <property type="match status" value="1"/>
</dbReference>
<dbReference type="SMART" id="SM00388">
    <property type="entry name" value="HisKA"/>
    <property type="match status" value="1"/>
</dbReference>
<evidence type="ECO:0000256" key="3">
    <source>
        <dbReference type="ARBA" id="ARBA00022553"/>
    </source>
</evidence>
<feature type="compositionally biased region" description="Polar residues" evidence="7">
    <location>
        <begin position="1"/>
        <end position="10"/>
    </location>
</feature>
<keyword evidence="10" id="KW-1185">Reference proteome</keyword>
<dbReference type="InterPro" id="IPR036890">
    <property type="entry name" value="HATPase_C_sf"/>
</dbReference>
<name>D6U100_KTERA</name>
<dbReference type="GO" id="GO:0000155">
    <property type="term" value="F:phosphorelay sensor kinase activity"/>
    <property type="evidence" value="ECO:0007669"/>
    <property type="project" value="InterPro"/>
</dbReference>
<dbReference type="InterPro" id="IPR003594">
    <property type="entry name" value="HATPase_dom"/>
</dbReference>
<dbReference type="Proteomes" id="UP000004508">
    <property type="component" value="Unassembled WGS sequence"/>
</dbReference>
<dbReference type="SMART" id="SM00387">
    <property type="entry name" value="HATPase_c"/>
    <property type="match status" value="1"/>
</dbReference>
<dbReference type="InterPro" id="IPR036097">
    <property type="entry name" value="HisK_dim/P_sf"/>
</dbReference>
<dbReference type="EC" id="2.7.13.3" evidence="2"/>
<organism evidence="9 10">
    <name type="scientific">Ktedonobacter racemifer DSM 44963</name>
    <dbReference type="NCBI Taxonomy" id="485913"/>
    <lineage>
        <taxon>Bacteria</taxon>
        <taxon>Bacillati</taxon>
        <taxon>Chloroflexota</taxon>
        <taxon>Ktedonobacteria</taxon>
        <taxon>Ktedonobacterales</taxon>
        <taxon>Ktedonobacteraceae</taxon>
        <taxon>Ktedonobacter</taxon>
    </lineage>
</organism>
<sequence length="311" mass="34595">MGSSDASQARNIKHPQYPQEQMVLQAEKEPAAQGVESGSSPEAETIQQLEQTLLKTRKRFESFISAAGHELRTPLTTIKGNAQLALRRLEKLRRKVGQQEQIDASTLGADLKRLQQPLDYIVYRVNEQDKMISDLLDVSRVQSGKISIVMRPCNLVQIVQNAVQNTHEAAMDRVIDLTVPEEESQIAIHADPERVEQALNALLSNAMKYSMPDRPIKVMLTIEEREASRVAQVQVQDYGTGIPADELENIWDISYRVKGVEVQDGSSVGLGLGLFLCRALIERQQGTVGVHSVPGEGSLFWFTLPLAQEES</sequence>
<dbReference type="InterPro" id="IPR003661">
    <property type="entry name" value="HisK_dim/P_dom"/>
</dbReference>
<dbReference type="SUPFAM" id="SSF55874">
    <property type="entry name" value="ATPase domain of HSP90 chaperone/DNA topoisomerase II/histidine kinase"/>
    <property type="match status" value="1"/>
</dbReference>
<dbReference type="PROSITE" id="PS50109">
    <property type="entry name" value="HIS_KIN"/>
    <property type="match status" value="1"/>
</dbReference>
<proteinExistence type="predicted"/>
<comment type="catalytic activity">
    <reaction evidence="1">
        <text>ATP + protein L-histidine = ADP + protein N-phospho-L-histidine.</text>
        <dbReference type="EC" id="2.7.13.3"/>
    </reaction>
</comment>
<keyword evidence="5" id="KW-0902">Two-component regulatory system</keyword>
<evidence type="ECO:0000259" key="8">
    <source>
        <dbReference type="PROSITE" id="PS50109"/>
    </source>
</evidence>
<feature type="region of interest" description="Disordered" evidence="7">
    <location>
        <begin position="1"/>
        <end position="44"/>
    </location>
</feature>
<dbReference type="Pfam" id="PF00512">
    <property type="entry name" value="HisKA"/>
    <property type="match status" value="1"/>
</dbReference>
<feature type="domain" description="Histidine kinase" evidence="8">
    <location>
        <begin position="66"/>
        <end position="308"/>
    </location>
</feature>
<dbReference type="InParanoid" id="D6U100"/>
<feature type="coiled-coil region" evidence="6">
    <location>
        <begin position="75"/>
        <end position="102"/>
    </location>
</feature>
<keyword evidence="3" id="KW-0597">Phosphoprotein</keyword>
<dbReference type="CDD" id="cd00082">
    <property type="entry name" value="HisKA"/>
    <property type="match status" value="1"/>
</dbReference>
<evidence type="ECO:0000256" key="6">
    <source>
        <dbReference type="SAM" id="Coils"/>
    </source>
</evidence>
<dbReference type="STRING" id="485913.Krac_3303"/>
<evidence type="ECO:0000256" key="7">
    <source>
        <dbReference type="SAM" id="MobiDB-lite"/>
    </source>
</evidence>
<accession>D6U100</accession>
<dbReference type="AlphaFoldDB" id="D6U100"/>
<dbReference type="InterPro" id="IPR005467">
    <property type="entry name" value="His_kinase_dom"/>
</dbReference>
<comment type="caution">
    <text evidence="9">The sequence shown here is derived from an EMBL/GenBank/DDBJ whole genome shotgun (WGS) entry which is preliminary data.</text>
</comment>
<keyword evidence="4 9" id="KW-0808">Transferase</keyword>
<gene>
    <name evidence="9" type="ORF">Krac_3303</name>
</gene>
<keyword evidence="6" id="KW-0175">Coiled coil</keyword>
<dbReference type="RefSeq" id="WP_007920645.1">
    <property type="nucleotide sequence ID" value="NZ_ADVG01000004.1"/>
</dbReference>
<dbReference type="Gene3D" id="1.10.287.130">
    <property type="match status" value="1"/>
</dbReference>
<dbReference type="Gene3D" id="3.30.565.10">
    <property type="entry name" value="Histidine kinase-like ATPase, C-terminal domain"/>
    <property type="match status" value="1"/>
</dbReference>
<evidence type="ECO:0000256" key="4">
    <source>
        <dbReference type="ARBA" id="ARBA00022777"/>
    </source>
</evidence>
<dbReference type="PRINTS" id="PR00344">
    <property type="entry name" value="BCTRLSENSOR"/>
</dbReference>
<dbReference type="Pfam" id="PF02518">
    <property type="entry name" value="HATPase_c"/>
    <property type="match status" value="1"/>
</dbReference>
<evidence type="ECO:0000313" key="10">
    <source>
        <dbReference type="Proteomes" id="UP000004508"/>
    </source>
</evidence>
<dbReference type="InterPro" id="IPR004358">
    <property type="entry name" value="Sig_transdc_His_kin-like_C"/>
</dbReference>